<evidence type="ECO:0000313" key="5">
    <source>
        <dbReference type="Proteomes" id="UP000602124"/>
    </source>
</evidence>
<dbReference type="SUPFAM" id="SSF53850">
    <property type="entry name" value="Periplasmic binding protein-like II"/>
    <property type="match status" value="1"/>
</dbReference>
<comment type="caution">
    <text evidence="4">The sequence shown here is derived from an EMBL/GenBank/DDBJ whole genome shotgun (WGS) entry which is preliminary data.</text>
</comment>
<reference evidence="4" key="1">
    <citation type="submission" date="2020-12" db="EMBL/GenBank/DDBJ databases">
        <title>Devosia sp. MSA67 isolated from Mo River.</title>
        <authorList>
            <person name="Ma F."/>
            <person name="Zi Z."/>
        </authorList>
    </citation>
    <scope>NUCLEOTIDE SEQUENCE</scope>
    <source>
        <strain evidence="4">MSA67</strain>
    </source>
</reference>
<dbReference type="AlphaFoldDB" id="A0A934IWT1"/>
<proteinExistence type="predicted"/>
<evidence type="ECO:0000259" key="3">
    <source>
        <dbReference type="SMART" id="SM00062"/>
    </source>
</evidence>
<dbReference type="RefSeq" id="WP_198874892.1">
    <property type="nucleotide sequence ID" value="NZ_JAEKMH010000001.1"/>
</dbReference>
<name>A0A934IWT1_9HYPH</name>
<dbReference type="SMART" id="SM00062">
    <property type="entry name" value="PBPb"/>
    <property type="match status" value="1"/>
</dbReference>
<feature type="signal peptide" evidence="2">
    <location>
        <begin position="1"/>
        <end position="25"/>
    </location>
</feature>
<evidence type="ECO:0000256" key="1">
    <source>
        <dbReference type="ARBA" id="ARBA00022729"/>
    </source>
</evidence>
<organism evidence="4 5">
    <name type="scientific">Devosia sediminis</name>
    <dbReference type="NCBI Taxonomy" id="2798801"/>
    <lineage>
        <taxon>Bacteria</taxon>
        <taxon>Pseudomonadati</taxon>
        <taxon>Pseudomonadota</taxon>
        <taxon>Alphaproteobacteria</taxon>
        <taxon>Hyphomicrobiales</taxon>
        <taxon>Devosiaceae</taxon>
        <taxon>Devosia</taxon>
    </lineage>
</organism>
<sequence>MTLFRSALGSLVLAATVGASTTVLAQNMEPATYDAPAVPEIAAMVPDALVTPGTLTVPITAYGEPLSVFDAQDQAQGMIIDLMGAVASTMGLTLTTMRTQSDGTIPGIDAARFDLAPGVADIPTRRAAYIVVPYFKSGTALLLPSGNPKNVQSPDDLCGLTVAVAKSSQQEAMALEQVDKCVADGKPEPSLLSIADSSLQLPIVSARADASWIAMAPASYLAATSPDQFAASGAQFAYDMAILMRTDNEDLGRAVIAALDHIKETGVYDDILTHYGQSETSLAEFAGNVPAN</sequence>
<dbReference type="Proteomes" id="UP000602124">
    <property type="component" value="Unassembled WGS sequence"/>
</dbReference>
<gene>
    <name evidence="4" type="ORF">JEQ47_02930</name>
</gene>
<evidence type="ECO:0000256" key="2">
    <source>
        <dbReference type="SAM" id="SignalP"/>
    </source>
</evidence>
<feature type="chain" id="PRO_5038125674" evidence="2">
    <location>
        <begin position="26"/>
        <end position="292"/>
    </location>
</feature>
<evidence type="ECO:0000313" key="4">
    <source>
        <dbReference type="EMBL" id="MBJ3783665.1"/>
    </source>
</evidence>
<dbReference type="InterPro" id="IPR001638">
    <property type="entry name" value="Solute-binding_3/MltF_N"/>
</dbReference>
<keyword evidence="1 2" id="KW-0732">Signal</keyword>
<keyword evidence="5" id="KW-1185">Reference proteome</keyword>
<protein>
    <submittedName>
        <fullName evidence="4">Transporter substrate-binding domain-containing protein</fullName>
    </submittedName>
</protein>
<dbReference type="EMBL" id="JAEKMH010000001">
    <property type="protein sequence ID" value="MBJ3783665.1"/>
    <property type="molecule type" value="Genomic_DNA"/>
</dbReference>
<dbReference type="PANTHER" id="PTHR35936:SF19">
    <property type="entry name" value="AMINO-ACID-BINDING PROTEIN YXEM-RELATED"/>
    <property type="match status" value="1"/>
</dbReference>
<dbReference type="PANTHER" id="PTHR35936">
    <property type="entry name" value="MEMBRANE-BOUND LYTIC MUREIN TRANSGLYCOSYLASE F"/>
    <property type="match status" value="1"/>
</dbReference>
<accession>A0A934IWT1</accession>
<dbReference type="Gene3D" id="3.40.190.10">
    <property type="entry name" value="Periplasmic binding protein-like II"/>
    <property type="match status" value="2"/>
</dbReference>
<dbReference type="Pfam" id="PF00497">
    <property type="entry name" value="SBP_bac_3"/>
    <property type="match status" value="1"/>
</dbReference>
<feature type="domain" description="Solute-binding protein family 3/N-terminal" evidence="3">
    <location>
        <begin position="54"/>
        <end position="279"/>
    </location>
</feature>